<accession>A0A1B1YGR9</accession>
<dbReference type="InterPro" id="IPR050695">
    <property type="entry name" value="N-acetylmuramoyl_amidase_3"/>
</dbReference>
<reference evidence="3 4" key="1">
    <citation type="submission" date="2016-02" db="EMBL/GenBank/DDBJ databases">
        <title>Comparison of Clostridium stercorarium subspecies using comparative genomics and transcriptomics.</title>
        <authorList>
            <person name="Schellenberg J."/>
            <person name="Thallinger G."/>
            <person name="Levin D.B."/>
            <person name="Zhang X."/>
            <person name="Alvare G."/>
            <person name="Fristensky B."/>
            <person name="Sparling R."/>
        </authorList>
    </citation>
    <scope>NUCLEOTIDE SEQUENCE [LARGE SCALE GENOMIC DNA]</scope>
    <source>
        <strain evidence="3 4">DSM 2910</strain>
    </source>
</reference>
<dbReference type="PANTHER" id="PTHR30404">
    <property type="entry name" value="N-ACETYLMURAMOYL-L-ALANINE AMIDASE"/>
    <property type="match status" value="1"/>
</dbReference>
<dbReference type="Pfam" id="PF07833">
    <property type="entry name" value="Cu_amine_oxidN1"/>
    <property type="match status" value="1"/>
</dbReference>
<dbReference type="Gene3D" id="3.30.457.10">
    <property type="entry name" value="Copper amine oxidase-like, N-terminal domain"/>
    <property type="match status" value="1"/>
</dbReference>
<dbReference type="GO" id="GO:0008745">
    <property type="term" value="F:N-acetylmuramoyl-L-alanine amidase activity"/>
    <property type="evidence" value="ECO:0007669"/>
    <property type="project" value="InterPro"/>
</dbReference>
<evidence type="ECO:0000313" key="3">
    <source>
        <dbReference type="EMBL" id="ANW99972.1"/>
    </source>
</evidence>
<dbReference type="GO" id="GO:0009253">
    <property type="term" value="P:peptidoglycan catabolic process"/>
    <property type="evidence" value="ECO:0007669"/>
    <property type="project" value="InterPro"/>
</dbReference>
<name>A0A1B1YGR9_THEST</name>
<organism evidence="3 4">
    <name type="scientific">Thermoclostridium stercorarium subsp. thermolacticum DSM 2910</name>
    <dbReference type="NCBI Taxonomy" id="1121336"/>
    <lineage>
        <taxon>Bacteria</taxon>
        <taxon>Bacillati</taxon>
        <taxon>Bacillota</taxon>
        <taxon>Clostridia</taxon>
        <taxon>Eubacteriales</taxon>
        <taxon>Oscillospiraceae</taxon>
        <taxon>Thermoclostridium</taxon>
    </lineage>
</organism>
<protein>
    <submittedName>
        <fullName evidence="3">Cell wall hydrolase</fullName>
    </submittedName>
</protein>
<sequence>MCFGVLQVSAQDKSEYYPCDMRLFIDNQPVGTNIGFLVQNNSLLVPLDTVELLGATYEWNPEMWQIVIKTESRKLTMYLANYNCANGTKLEKMPAQPTLYNGTVMIPIRFVAETLGATVAWNGRTNSVFISTTGEIPDDFYGQYGKLFLNRVIVLDPGHGGSETGAVAYNVKEKDLNLQVAKILKGMLEQAGATVYMTRYDDSYVGLYTRADIANNLNADLFLSIHHNASSNTGAKGVMTLYYPYSKNNKFNGQHFAEIIQRNLVKDLNAKDWGIIPRPNLVVTRETKMPAALAELGFMTNKSELQRMLTYEFQYQAAKSLFNSIIEALEALRR</sequence>
<proteinExistence type="predicted"/>
<dbReference type="Pfam" id="PF01520">
    <property type="entry name" value="Amidase_3"/>
    <property type="match status" value="1"/>
</dbReference>
<dbReference type="SUPFAM" id="SSF55383">
    <property type="entry name" value="Copper amine oxidase, domain N"/>
    <property type="match status" value="1"/>
</dbReference>
<evidence type="ECO:0000259" key="2">
    <source>
        <dbReference type="SMART" id="SM00646"/>
    </source>
</evidence>
<dbReference type="Gene3D" id="3.40.630.40">
    <property type="entry name" value="Zn-dependent exopeptidases"/>
    <property type="match status" value="1"/>
</dbReference>
<dbReference type="GO" id="GO:0030288">
    <property type="term" value="C:outer membrane-bounded periplasmic space"/>
    <property type="evidence" value="ECO:0007669"/>
    <property type="project" value="TreeGrafter"/>
</dbReference>
<feature type="domain" description="MurNAc-LAA" evidence="2">
    <location>
        <begin position="211"/>
        <end position="326"/>
    </location>
</feature>
<dbReference type="Proteomes" id="UP000092971">
    <property type="component" value="Chromosome"/>
</dbReference>
<dbReference type="InterPro" id="IPR036582">
    <property type="entry name" value="Mao_N_sf"/>
</dbReference>
<dbReference type="PANTHER" id="PTHR30404:SF0">
    <property type="entry name" value="N-ACETYLMURAMOYL-L-ALANINE AMIDASE AMIC"/>
    <property type="match status" value="1"/>
</dbReference>
<gene>
    <name evidence="3" type="ORF">CSTERTH_03665</name>
</gene>
<dbReference type="SMART" id="SM00646">
    <property type="entry name" value="Ami_3"/>
    <property type="match status" value="1"/>
</dbReference>
<keyword evidence="1 3" id="KW-0378">Hydrolase</keyword>
<evidence type="ECO:0000256" key="1">
    <source>
        <dbReference type="ARBA" id="ARBA00022801"/>
    </source>
</evidence>
<dbReference type="AlphaFoldDB" id="A0A1B1YGR9"/>
<dbReference type="SUPFAM" id="SSF53187">
    <property type="entry name" value="Zn-dependent exopeptidases"/>
    <property type="match status" value="1"/>
</dbReference>
<dbReference type="CDD" id="cd02696">
    <property type="entry name" value="MurNAc-LAA"/>
    <property type="match status" value="1"/>
</dbReference>
<dbReference type="EMBL" id="CP014672">
    <property type="protein sequence ID" value="ANW99972.1"/>
    <property type="molecule type" value="Genomic_DNA"/>
</dbReference>
<dbReference type="InterPro" id="IPR012854">
    <property type="entry name" value="Cu_amine_oxidase-like_N"/>
</dbReference>
<evidence type="ECO:0000313" key="4">
    <source>
        <dbReference type="Proteomes" id="UP000092971"/>
    </source>
</evidence>
<dbReference type="InterPro" id="IPR002508">
    <property type="entry name" value="MurNAc-LAA_cat"/>
</dbReference>